<feature type="region of interest" description="Disordered" evidence="1">
    <location>
        <begin position="275"/>
        <end position="298"/>
    </location>
</feature>
<evidence type="ECO:0000313" key="2">
    <source>
        <dbReference type="EMBL" id="QHU22391.1"/>
    </source>
</evidence>
<proteinExistence type="predicted"/>
<feature type="compositionally biased region" description="Basic and acidic residues" evidence="1">
    <location>
        <begin position="289"/>
        <end position="298"/>
    </location>
</feature>
<dbReference type="EMBL" id="MN741006">
    <property type="protein sequence ID" value="QHU22391.1"/>
    <property type="molecule type" value="Genomic_DNA"/>
</dbReference>
<name>A0A6C0KYS4_9ZZZZ</name>
<evidence type="ECO:0000256" key="1">
    <source>
        <dbReference type="SAM" id="MobiDB-lite"/>
    </source>
</evidence>
<protein>
    <submittedName>
        <fullName evidence="2">Uncharacterized protein</fullName>
    </submittedName>
</protein>
<accession>A0A6C0KYS4</accession>
<dbReference type="AlphaFoldDB" id="A0A6C0KYS4"/>
<reference evidence="2" key="1">
    <citation type="journal article" date="2020" name="Nature">
        <title>Giant virus diversity and host interactions through global metagenomics.</title>
        <authorList>
            <person name="Schulz F."/>
            <person name="Roux S."/>
            <person name="Paez-Espino D."/>
            <person name="Jungbluth S."/>
            <person name="Walsh D.A."/>
            <person name="Denef V.J."/>
            <person name="McMahon K.D."/>
            <person name="Konstantinidis K.T."/>
            <person name="Eloe-Fadrosh E.A."/>
            <person name="Kyrpides N.C."/>
            <person name="Woyke T."/>
        </authorList>
    </citation>
    <scope>NUCLEOTIDE SEQUENCE</scope>
    <source>
        <strain evidence="2">GVMAG-S-ERX555907-102</strain>
    </source>
</reference>
<organism evidence="2">
    <name type="scientific">viral metagenome</name>
    <dbReference type="NCBI Taxonomy" id="1070528"/>
    <lineage>
        <taxon>unclassified sequences</taxon>
        <taxon>metagenomes</taxon>
        <taxon>organismal metagenomes</taxon>
    </lineage>
</organism>
<sequence length="298" mass="35916">MDKKIYNTIDDGFDTIIKIRSAIKKRIEDIEKIKCSVKQNYIDCIEKESKNYFGLDSVQFQNKLIELEFENMLNLYSYIDNRIYGDYYKLFFLMNDYLQEKLLPEQYSTIKELKKIDIYPVYKDLDFFKAYDFDIINNIHKDVIHIIKTVYEKHIENEDKITTKQESLYYGVNLDNYIINQQYLNKELYMTNDLHRNYICVYHKLHNNVLHNFLEKINLFFNQINHHTVETDTEENEELTSTLNMDKFSEIVSDVMFDNECNSLFKVEEIKQTSKLKPNQKPNLTPKLEVIDEEIRQS</sequence>